<evidence type="ECO:0000313" key="9">
    <source>
        <dbReference type="Proteomes" id="UP001214638"/>
    </source>
</evidence>
<keyword evidence="5" id="KW-0812">Transmembrane</keyword>
<dbReference type="InterPro" id="IPR000169">
    <property type="entry name" value="Pept_cys_AS"/>
</dbReference>
<evidence type="ECO:0000256" key="5">
    <source>
        <dbReference type="SAM" id="Phobius"/>
    </source>
</evidence>
<dbReference type="RefSeq" id="XP_067801928.1">
    <property type="nucleotide sequence ID" value="XM_067948397.1"/>
</dbReference>
<keyword evidence="5" id="KW-1133">Transmembrane helix</keyword>
<gene>
    <name evidence="8" type="ORF">BdWA1_003385</name>
</gene>
<keyword evidence="3" id="KW-1015">Disulfide bond</keyword>
<evidence type="ECO:0000313" key="8">
    <source>
        <dbReference type="EMBL" id="KAK2195085.1"/>
    </source>
</evidence>
<evidence type="ECO:0000256" key="1">
    <source>
        <dbReference type="ARBA" id="ARBA00008455"/>
    </source>
</evidence>
<dbReference type="InterPro" id="IPR000668">
    <property type="entry name" value="Peptidase_C1A_C"/>
</dbReference>
<dbReference type="InterPro" id="IPR013201">
    <property type="entry name" value="Prot_inhib_I29"/>
</dbReference>
<dbReference type="Pfam" id="PF08246">
    <property type="entry name" value="Inhibitor_I29"/>
    <property type="match status" value="1"/>
</dbReference>
<name>A0AAD9UMT7_9APIC</name>
<dbReference type="InterPro" id="IPR039417">
    <property type="entry name" value="Peptidase_C1A_papain-like"/>
</dbReference>
<dbReference type="GO" id="GO:0008234">
    <property type="term" value="F:cysteine-type peptidase activity"/>
    <property type="evidence" value="ECO:0007669"/>
    <property type="project" value="InterPro"/>
</dbReference>
<dbReference type="Gene3D" id="3.90.70.10">
    <property type="entry name" value="Cysteine proteinases"/>
    <property type="match status" value="1"/>
</dbReference>
<feature type="domain" description="Cathepsin propeptide inhibitor" evidence="7">
    <location>
        <begin position="128"/>
        <end position="185"/>
    </location>
</feature>
<keyword evidence="4" id="KW-0325">Glycoprotein</keyword>
<comment type="similarity">
    <text evidence="1">Belongs to the peptidase C1 family.</text>
</comment>
<dbReference type="InterPro" id="IPR038765">
    <property type="entry name" value="Papain-like_cys_pep_sf"/>
</dbReference>
<dbReference type="Proteomes" id="UP001214638">
    <property type="component" value="Unassembled WGS sequence"/>
</dbReference>
<dbReference type="Pfam" id="PF00112">
    <property type="entry name" value="Peptidase_C1"/>
    <property type="match status" value="1"/>
</dbReference>
<evidence type="ECO:0000256" key="4">
    <source>
        <dbReference type="ARBA" id="ARBA00023180"/>
    </source>
</evidence>
<sequence>MVRRESSILVDSHLSAADEEIGSNRSSSCPHTHECGRCPRNRRRILLYVILGIVTAICVGLGSYLIYRLVWNAKIETYKTKLNAFIDTIEDENTKELYRKHADTLVKFYAVGNVSDNYVIELSDIIEFDNFNKEYNKTHKNDKEAYKCFVNYKNNVELIVNHNTREGETYTMGINKFADLSKDEIKRMLKAMPSKEYINYISEVTDGPKKTPEFEFRYKQAKGLPSNAYVDKPIGEGIDWRRCDVISTPRDQGTCGSCWAFATIAAVEAMYKIENAMTYILSEQELVSCDENSYGCSGGFSDSAMKYIINHGVSSKENYPYDGTDRVCSVPAGDKISIESYESKSGQAILDELLVAGPPVVYIGISSDLIFYKSGIYNGACDTLNHAMLLVGEEANLDSVGRHFILKNSWGTDWGENGFIRIERLGDGVDKCGVLTVGFKPLPKEDALH</sequence>
<keyword evidence="5" id="KW-0472">Membrane</keyword>
<evidence type="ECO:0000256" key="2">
    <source>
        <dbReference type="ARBA" id="ARBA00023145"/>
    </source>
</evidence>
<protein>
    <submittedName>
        <fullName evidence="8">Bifunctional Cysteine peptidase</fullName>
    </submittedName>
</protein>
<evidence type="ECO:0000259" key="7">
    <source>
        <dbReference type="SMART" id="SM00848"/>
    </source>
</evidence>
<dbReference type="PROSITE" id="PS00139">
    <property type="entry name" value="THIOL_PROTEASE_CYS"/>
    <property type="match status" value="1"/>
</dbReference>
<dbReference type="PANTHER" id="PTHR12411">
    <property type="entry name" value="CYSTEINE PROTEASE FAMILY C1-RELATED"/>
    <property type="match status" value="1"/>
</dbReference>
<dbReference type="KEGG" id="bdw:94337682"/>
<feature type="transmembrane region" description="Helical" evidence="5">
    <location>
        <begin position="45"/>
        <end position="67"/>
    </location>
</feature>
<dbReference type="GeneID" id="94337682"/>
<keyword evidence="2" id="KW-0865">Zymogen</keyword>
<dbReference type="SUPFAM" id="SSF54001">
    <property type="entry name" value="Cysteine proteinases"/>
    <property type="match status" value="1"/>
</dbReference>
<comment type="caution">
    <text evidence="8">The sequence shown here is derived from an EMBL/GenBank/DDBJ whole genome shotgun (WGS) entry which is preliminary data.</text>
</comment>
<organism evidence="8 9">
    <name type="scientific">Babesia duncani</name>
    <dbReference type="NCBI Taxonomy" id="323732"/>
    <lineage>
        <taxon>Eukaryota</taxon>
        <taxon>Sar</taxon>
        <taxon>Alveolata</taxon>
        <taxon>Apicomplexa</taxon>
        <taxon>Aconoidasida</taxon>
        <taxon>Piroplasmida</taxon>
        <taxon>Babesiidae</taxon>
        <taxon>Babesia</taxon>
    </lineage>
</organism>
<dbReference type="EMBL" id="JALLKP010000005">
    <property type="protein sequence ID" value="KAK2195085.1"/>
    <property type="molecule type" value="Genomic_DNA"/>
</dbReference>
<evidence type="ECO:0000256" key="3">
    <source>
        <dbReference type="ARBA" id="ARBA00023157"/>
    </source>
</evidence>
<dbReference type="AlphaFoldDB" id="A0AAD9UMT7"/>
<dbReference type="SMART" id="SM00645">
    <property type="entry name" value="Pept_C1"/>
    <property type="match status" value="1"/>
</dbReference>
<feature type="domain" description="Peptidase C1A papain C-terminal" evidence="6">
    <location>
        <begin position="234"/>
        <end position="442"/>
    </location>
</feature>
<proteinExistence type="inferred from homology"/>
<keyword evidence="9" id="KW-1185">Reference proteome</keyword>
<dbReference type="InterPro" id="IPR013128">
    <property type="entry name" value="Peptidase_C1A"/>
</dbReference>
<evidence type="ECO:0000259" key="6">
    <source>
        <dbReference type="SMART" id="SM00645"/>
    </source>
</evidence>
<accession>A0AAD9UMT7</accession>
<reference evidence="8" key="1">
    <citation type="journal article" date="2023" name="Nat. Microbiol.">
        <title>Babesia duncani multi-omics identifies virulence factors and drug targets.</title>
        <authorList>
            <person name="Singh P."/>
            <person name="Lonardi S."/>
            <person name="Liang Q."/>
            <person name="Vydyam P."/>
            <person name="Khabirova E."/>
            <person name="Fang T."/>
            <person name="Gihaz S."/>
            <person name="Thekkiniath J."/>
            <person name="Munshi M."/>
            <person name="Abel S."/>
            <person name="Ciampossin L."/>
            <person name="Batugedara G."/>
            <person name="Gupta M."/>
            <person name="Lu X.M."/>
            <person name="Lenz T."/>
            <person name="Chakravarty S."/>
            <person name="Cornillot E."/>
            <person name="Hu Y."/>
            <person name="Ma W."/>
            <person name="Gonzalez L.M."/>
            <person name="Sanchez S."/>
            <person name="Estrada K."/>
            <person name="Sanchez-Flores A."/>
            <person name="Montero E."/>
            <person name="Harb O.S."/>
            <person name="Le Roch K.G."/>
            <person name="Mamoun C.B."/>
        </authorList>
    </citation>
    <scope>NUCLEOTIDE SEQUENCE</scope>
    <source>
        <strain evidence="8">WA1</strain>
    </source>
</reference>
<dbReference type="GO" id="GO:0006508">
    <property type="term" value="P:proteolysis"/>
    <property type="evidence" value="ECO:0007669"/>
    <property type="project" value="InterPro"/>
</dbReference>
<dbReference type="CDD" id="cd02248">
    <property type="entry name" value="Peptidase_C1A"/>
    <property type="match status" value="1"/>
</dbReference>
<dbReference type="SMART" id="SM00848">
    <property type="entry name" value="Inhibitor_I29"/>
    <property type="match status" value="1"/>
</dbReference>